<reference evidence="1 2" key="1">
    <citation type="journal article" date="2019" name="Commun. Biol.">
        <title>The bagworm genome reveals a unique fibroin gene that provides high tensile strength.</title>
        <authorList>
            <person name="Kono N."/>
            <person name="Nakamura H."/>
            <person name="Ohtoshi R."/>
            <person name="Tomita M."/>
            <person name="Numata K."/>
            <person name="Arakawa K."/>
        </authorList>
    </citation>
    <scope>NUCLEOTIDE SEQUENCE [LARGE SCALE GENOMIC DNA]</scope>
</reference>
<accession>A0A4C1ZRR1</accession>
<proteinExistence type="predicted"/>
<evidence type="ECO:0000313" key="2">
    <source>
        <dbReference type="Proteomes" id="UP000299102"/>
    </source>
</evidence>
<dbReference type="AlphaFoldDB" id="A0A4C1ZRR1"/>
<dbReference type="Proteomes" id="UP000299102">
    <property type="component" value="Unassembled WGS sequence"/>
</dbReference>
<organism evidence="1 2">
    <name type="scientific">Eumeta variegata</name>
    <name type="common">Bagworm moth</name>
    <name type="synonym">Eumeta japonica</name>
    <dbReference type="NCBI Taxonomy" id="151549"/>
    <lineage>
        <taxon>Eukaryota</taxon>
        <taxon>Metazoa</taxon>
        <taxon>Ecdysozoa</taxon>
        <taxon>Arthropoda</taxon>
        <taxon>Hexapoda</taxon>
        <taxon>Insecta</taxon>
        <taxon>Pterygota</taxon>
        <taxon>Neoptera</taxon>
        <taxon>Endopterygota</taxon>
        <taxon>Lepidoptera</taxon>
        <taxon>Glossata</taxon>
        <taxon>Ditrysia</taxon>
        <taxon>Tineoidea</taxon>
        <taxon>Psychidae</taxon>
        <taxon>Oiketicinae</taxon>
        <taxon>Eumeta</taxon>
    </lineage>
</organism>
<keyword evidence="2" id="KW-1185">Reference proteome</keyword>
<sequence>MCISFYSIVAIARKLDVSSSEFDPRAVRAVRPHRAPSRGGAKINQNVTQTTLDRARELCDSGKIARERTAG</sequence>
<protein>
    <submittedName>
        <fullName evidence="1">Uncharacterized protein</fullName>
    </submittedName>
</protein>
<gene>
    <name evidence="1" type="ORF">EVAR_68076_1</name>
</gene>
<name>A0A4C1ZRR1_EUMVA</name>
<evidence type="ECO:0000313" key="1">
    <source>
        <dbReference type="EMBL" id="GBP89367.1"/>
    </source>
</evidence>
<comment type="caution">
    <text evidence="1">The sequence shown here is derived from an EMBL/GenBank/DDBJ whole genome shotgun (WGS) entry which is preliminary data.</text>
</comment>
<dbReference type="EMBL" id="BGZK01001997">
    <property type="protein sequence ID" value="GBP89367.1"/>
    <property type="molecule type" value="Genomic_DNA"/>
</dbReference>